<dbReference type="OrthoDB" id="9795838at2"/>
<dbReference type="Pfam" id="PF00149">
    <property type="entry name" value="Metallophos"/>
    <property type="match status" value="1"/>
</dbReference>
<dbReference type="GO" id="GO:0016787">
    <property type="term" value="F:hydrolase activity"/>
    <property type="evidence" value="ECO:0007669"/>
    <property type="project" value="InterPro"/>
</dbReference>
<gene>
    <name evidence="2" type="ORF">Pla52n_36570</name>
</gene>
<dbReference type="PANTHER" id="PTHR39323:SF1">
    <property type="entry name" value="BLR1149 PROTEIN"/>
    <property type="match status" value="1"/>
</dbReference>
<dbReference type="InterPro" id="IPR026336">
    <property type="entry name" value="PdeM-like"/>
</dbReference>
<dbReference type="PIRSF" id="PIRSF000887">
    <property type="entry name" value="Pesterase_MJ0037"/>
    <property type="match status" value="1"/>
</dbReference>
<organism evidence="2 3">
    <name type="scientific">Stieleria varia</name>
    <dbReference type="NCBI Taxonomy" id="2528005"/>
    <lineage>
        <taxon>Bacteria</taxon>
        <taxon>Pseudomonadati</taxon>
        <taxon>Planctomycetota</taxon>
        <taxon>Planctomycetia</taxon>
        <taxon>Pirellulales</taxon>
        <taxon>Pirellulaceae</taxon>
        <taxon>Stieleria</taxon>
    </lineage>
</organism>
<feature type="domain" description="Calcineurin-like phosphoesterase" evidence="1">
    <location>
        <begin position="29"/>
        <end position="127"/>
    </location>
</feature>
<dbReference type="PANTHER" id="PTHR39323">
    <property type="entry name" value="BLR1149 PROTEIN"/>
    <property type="match status" value="1"/>
</dbReference>
<dbReference type="InterPro" id="IPR024173">
    <property type="entry name" value="Pesterase_MJ0037-like"/>
</dbReference>
<protein>
    <submittedName>
        <fullName evidence="2">Calcineurin-like phosphoesterase</fullName>
    </submittedName>
</protein>
<name>A0A5C6AT63_9BACT</name>
<dbReference type="EMBL" id="SJPN01000004">
    <property type="protein sequence ID" value="TWU02601.1"/>
    <property type="molecule type" value="Genomic_DNA"/>
</dbReference>
<dbReference type="RefSeq" id="WP_146520898.1">
    <property type="nucleotide sequence ID" value="NZ_CP151726.1"/>
</dbReference>
<evidence type="ECO:0000313" key="2">
    <source>
        <dbReference type="EMBL" id="TWU02601.1"/>
    </source>
</evidence>
<dbReference type="InterPro" id="IPR029052">
    <property type="entry name" value="Metallo-depent_PP-like"/>
</dbReference>
<sequence length="228" mass="25428">MPDSIDIQLADNTFTLYADRGLFWPAQSILFVADTHFGKEATFRRGGIPVPVGTTDATLATIARMLHRTNANRLCVLGDMFHAKSSIAAHVCESLLRFFEQFHNVEVMLVRGNHDLRVGALPISWPITVIDPGIRIRNVALGHHPADREAEFPSACELYLCGHIHPAIQVSSRIDRLGKRPCFWHSRGQVVLPAIGDFTGTHVIKPSAGDTTWVVAENEIFRHPCHRR</sequence>
<comment type="caution">
    <text evidence="2">The sequence shown here is derived from an EMBL/GenBank/DDBJ whole genome shotgun (WGS) entry which is preliminary data.</text>
</comment>
<evidence type="ECO:0000313" key="3">
    <source>
        <dbReference type="Proteomes" id="UP000320176"/>
    </source>
</evidence>
<dbReference type="AlphaFoldDB" id="A0A5C6AT63"/>
<dbReference type="SUPFAM" id="SSF56300">
    <property type="entry name" value="Metallo-dependent phosphatases"/>
    <property type="match status" value="1"/>
</dbReference>
<dbReference type="Gene3D" id="3.60.21.10">
    <property type="match status" value="1"/>
</dbReference>
<dbReference type="InterPro" id="IPR004843">
    <property type="entry name" value="Calcineurin-like_PHP"/>
</dbReference>
<dbReference type="NCBIfam" id="TIGR04123">
    <property type="entry name" value="P_estr_lig_assc"/>
    <property type="match status" value="1"/>
</dbReference>
<keyword evidence="3" id="KW-1185">Reference proteome</keyword>
<dbReference type="Proteomes" id="UP000320176">
    <property type="component" value="Unassembled WGS sequence"/>
</dbReference>
<accession>A0A5C6AT63</accession>
<reference evidence="2 3" key="1">
    <citation type="submission" date="2019-02" db="EMBL/GenBank/DDBJ databases">
        <title>Deep-cultivation of Planctomycetes and their phenomic and genomic characterization uncovers novel biology.</title>
        <authorList>
            <person name="Wiegand S."/>
            <person name="Jogler M."/>
            <person name="Boedeker C."/>
            <person name="Pinto D."/>
            <person name="Vollmers J."/>
            <person name="Rivas-Marin E."/>
            <person name="Kohn T."/>
            <person name="Peeters S.H."/>
            <person name="Heuer A."/>
            <person name="Rast P."/>
            <person name="Oberbeckmann S."/>
            <person name="Bunk B."/>
            <person name="Jeske O."/>
            <person name="Meyerdierks A."/>
            <person name="Storesund J.E."/>
            <person name="Kallscheuer N."/>
            <person name="Luecker S."/>
            <person name="Lage O.M."/>
            <person name="Pohl T."/>
            <person name="Merkel B.J."/>
            <person name="Hornburger P."/>
            <person name="Mueller R.-W."/>
            <person name="Bruemmer F."/>
            <person name="Labrenz M."/>
            <person name="Spormann A.M."/>
            <person name="Op Den Camp H."/>
            <person name="Overmann J."/>
            <person name="Amann R."/>
            <person name="Jetten M.S.M."/>
            <person name="Mascher T."/>
            <person name="Medema M.H."/>
            <person name="Devos D.P."/>
            <person name="Kaster A.-K."/>
            <person name="Ovreas L."/>
            <person name="Rohde M."/>
            <person name="Galperin M.Y."/>
            <person name="Jogler C."/>
        </authorList>
    </citation>
    <scope>NUCLEOTIDE SEQUENCE [LARGE SCALE GENOMIC DNA]</scope>
    <source>
        <strain evidence="2 3">Pla52n</strain>
    </source>
</reference>
<proteinExistence type="predicted"/>
<evidence type="ECO:0000259" key="1">
    <source>
        <dbReference type="Pfam" id="PF00149"/>
    </source>
</evidence>